<sequence length="156" mass="17768">MNPEYKDKGNKRILNVSSESSVRCLLHKAGHTLNDCRGFRKRPIQDRQKFLREKKLCFKCIETNEYFASICTVNVRCGICGNKRHATAMHIDRFNQNRTQADNEKHLTVDGREYSEDNVTVKCTTLCGDILVGRSCGKTVLVDVYLPTAPENSMLP</sequence>
<dbReference type="PANTHER" id="PTHR47331">
    <property type="entry name" value="PHD-TYPE DOMAIN-CONTAINING PROTEIN"/>
    <property type="match status" value="1"/>
</dbReference>
<dbReference type="Proteomes" id="UP000507470">
    <property type="component" value="Unassembled WGS sequence"/>
</dbReference>
<dbReference type="AlphaFoldDB" id="A0A6J8E463"/>
<accession>A0A6J8E463</accession>
<gene>
    <name evidence="1" type="ORF">MCOR_47652</name>
</gene>
<dbReference type="PANTHER" id="PTHR47331:SF6">
    <property type="entry name" value="DOUBLECORTIN DOMAIN-CONTAINING PROTEIN"/>
    <property type="match status" value="1"/>
</dbReference>
<organism evidence="1 2">
    <name type="scientific">Mytilus coruscus</name>
    <name type="common">Sea mussel</name>
    <dbReference type="NCBI Taxonomy" id="42192"/>
    <lineage>
        <taxon>Eukaryota</taxon>
        <taxon>Metazoa</taxon>
        <taxon>Spiralia</taxon>
        <taxon>Lophotrochozoa</taxon>
        <taxon>Mollusca</taxon>
        <taxon>Bivalvia</taxon>
        <taxon>Autobranchia</taxon>
        <taxon>Pteriomorphia</taxon>
        <taxon>Mytilida</taxon>
        <taxon>Mytiloidea</taxon>
        <taxon>Mytilidae</taxon>
        <taxon>Mytilinae</taxon>
        <taxon>Mytilus</taxon>
    </lineage>
</organism>
<name>A0A6J8E463_MYTCO</name>
<keyword evidence="2" id="KW-1185">Reference proteome</keyword>
<evidence type="ECO:0000313" key="2">
    <source>
        <dbReference type="Proteomes" id="UP000507470"/>
    </source>
</evidence>
<dbReference type="EMBL" id="CACVKT020008354">
    <property type="protein sequence ID" value="CAC5414916.1"/>
    <property type="molecule type" value="Genomic_DNA"/>
</dbReference>
<protein>
    <submittedName>
        <fullName evidence="1">Uncharacterized protein</fullName>
    </submittedName>
</protein>
<evidence type="ECO:0000313" key="1">
    <source>
        <dbReference type="EMBL" id="CAC5414916.1"/>
    </source>
</evidence>
<proteinExistence type="predicted"/>
<dbReference type="OrthoDB" id="10066767at2759"/>
<reference evidence="1 2" key="1">
    <citation type="submission" date="2020-06" db="EMBL/GenBank/DDBJ databases">
        <authorList>
            <person name="Li R."/>
            <person name="Bekaert M."/>
        </authorList>
    </citation>
    <scope>NUCLEOTIDE SEQUENCE [LARGE SCALE GENOMIC DNA]</scope>
    <source>
        <strain evidence="2">wild</strain>
    </source>
</reference>